<dbReference type="Proteomes" id="UP001430360">
    <property type="component" value="Unassembled WGS sequence"/>
</dbReference>
<evidence type="ECO:0000256" key="1">
    <source>
        <dbReference type="SAM" id="SignalP"/>
    </source>
</evidence>
<evidence type="ECO:0008006" key="4">
    <source>
        <dbReference type="Google" id="ProtNLM"/>
    </source>
</evidence>
<gene>
    <name evidence="2" type="ORF">LTT95_07230</name>
</gene>
<evidence type="ECO:0000313" key="3">
    <source>
        <dbReference type="Proteomes" id="UP001430360"/>
    </source>
</evidence>
<accession>A0ABS8UB61</accession>
<comment type="caution">
    <text evidence="2">The sequence shown here is derived from an EMBL/GenBank/DDBJ whole genome shotgun (WGS) entry which is preliminary data.</text>
</comment>
<feature type="chain" id="PRO_5045522854" description="Secreted protein" evidence="1">
    <location>
        <begin position="25"/>
        <end position="123"/>
    </location>
</feature>
<reference evidence="2" key="2">
    <citation type="journal article" date="2022" name="Syst. Appl. Microbiol.">
        <title>Physiological and genomic characterisation of Luteimonas fraxinea sp. nov., a bacterial species associated with trees tolerant to ash dieback.</title>
        <authorList>
            <person name="Ulrich K."/>
            <person name="Becker R."/>
            <person name="Behrendt U."/>
            <person name="Kube M."/>
            <person name="Schneck V."/>
            <person name="Ulrich A."/>
        </authorList>
    </citation>
    <scope>NUCLEOTIDE SEQUENCE</scope>
    <source>
        <strain evidence="2">A1P009</strain>
    </source>
</reference>
<dbReference type="EMBL" id="JAJQKU010000002">
    <property type="protein sequence ID" value="MCD9096732.1"/>
    <property type="molecule type" value="Genomic_DNA"/>
</dbReference>
<proteinExistence type="predicted"/>
<keyword evidence="3" id="KW-1185">Reference proteome</keyword>
<keyword evidence="1" id="KW-0732">Signal</keyword>
<reference evidence="2" key="1">
    <citation type="submission" date="2021-12" db="EMBL/GenBank/DDBJ databases">
        <authorList>
            <person name="Ulrich A."/>
        </authorList>
    </citation>
    <scope>NUCLEOTIDE SEQUENCE</scope>
    <source>
        <strain evidence="2">A1P009</strain>
    </source>
</reference>
<evidence type="ECO:0000313" key="2">
    <source>
        <dbReference type="EMBL" id="MCD9096732.1"/>
    </source>
</evidence>
<feature type="signal peptide" evidence="1">
    <location>
        <begin position="1"/>
        <end position="24"/>
    </location>
</feature>
<sequence length="123" mass="13976">MAIRLRWCALLLAAAALMPGHGRAQDQTGEQGLLWRAGDPFVFCRYGMRHSPRAWYPVADYTRSLPRPSPGYCPVPTTWCYYQRGWTMDEIAAYFTYLRICPQAERSGRWDGAGDGTQAPFSH</sequence>
<dbReference type="RefSeq" id="WP_232135620.1">
    <property type="nucleotide sequence ID" value="NZ_CP089507.1"/>
</dbReference>
<name>A0ABS8UB61_9GAMM</name>
<organism evidence="2 3">
    <name type="scientific">Luteimonas fraxinea</name>
    <dbReference type="NCBI Taxonomy" id="2901869"/>
    <lineage>
        <taxon>Bacteria</taxon>
        <taxon>Pseudomonadati</taxon>
        <taxon>Pseudomonadota</taxon>
        <taxon>Gammaproteobacteria</taxon>
        <taxon>Lysobacterales</taxon>
        <taxon>Lysobacteraceae</taxon>
        <taxon>Luteimonas</taxon>
    </lineage>
</organism>
<protein>
    <recommendedName>
        <fullName evidence="4">Secreted protein</fullName>
    </recommendedName>
</protein>